<evidence type="ECO:0000313" key="4">
    <source>
        <dbReference type="Proteomes" id="UP000266441"/>
    </source>
</evidence>
<feature type="coiled-coil region" evidence="1">
    <location>
        <begin position="120"/>
        <end position="175"/>
    </location>
</feature>
<organism evidence="3 4">
    <name type="scientific">Mariniphaga sediminis</name>
    <dbReference type="NCBI Taxonomy" id="1628158"/>
    <lineage>
        <taxon>Bacteria</taxon>
        <taxon>Pseudomonadati</taxon>
        <taxon>Bacteroidota</taxon>
        <taxon>Bacteroidia</taxon>
        <taxon>Marinilabiliales</taxon>
        <taxon>Prolixibacteraceae</taxon>
        <taxon>Mariniphaga</taxon>
    </lineage>
</organism>
<keyword evidence="2" id="KW-1133">Transmembrane helix</keyword>
<sequence>MNELDVQNKLKARDKRNNIIVIALSVILVALAVLYFMQNREHRLIVSELNAEKDSIQSELGGLVVRYDSLQTENDTINEQILVAQTKVKDLLLEIEQTKKVSLEKINSYQKQVTTLRGIMRDFVVQIDSLNRRNQELLAENLEVKEQYKQIATEKEQLSVEKKRLERNLERASVLQVRDFVVEALNRRDKETRFADRAERIRVYFILSENVSAKRGSKDIYVRIMRPDQLLMSKSADNLFRFEDLKVQYSAMREVVYEGHDLPVAIFWDNSNEPELMTGEYTVDLFADGYNIATTTFELR</sequence>
<dbReference type="EMBL" id="QWET01000022">
    <property type="protein sequence ID" value="RIH63317.1"/>
    <property type="molecule type" value="Genomic_DNA"/>
</dbReference>
<dbReference type="OrthoDB" id="1115172at2"/>
<dbReference type="AlphaFoldDB" id="A0A399CV39"/>
<name>A0A399CV39_9BACT</name>
<keyword evidence="4" id="KW-1185">Reference proteome</keyword>
<reference evidence="3 4" key="1">
    <citation type="journal article" date="2015" name="Int. J. Syst. Evol. Microbiol.">
        <title>Mariniphaga sediminis sp. nov., isolated from coastal sediment.</title>
        <authorList>
            <person name="Wang F.Q."/>
            <person name="Shen Q.Y."/>
            <person name="Chen G.J."/>
            <person name="Du Z.J."/>
        </authorList>
    </citation>
    <scope>NUCLEOTIDE SEQUENCE [LARGE SCALE GENOMIC DNA]</scope>
    <source>
        <strain evidence="3 4">SY21</strain>
    </source>
</reference>
<keyword evidence="2" id="KW-0812">Transmembrane</keyword>
<proteinExistence type="predicted"/>
<evidence type="ECO:0000256" key="1">
    <source>
        <dbReference type="SAM" id="Coils"/>
    </source>
</evidence>
<keyword evidence="1" id="KW-0175">Coiled coil</keyword>
<feature type="transmembrane region" description="Helical" evidence="2">
    <location>
        <begin position="19"/>
        <end position="37"/>
    </location>
</feature>
<dbReference type="RefSeq" id="WP_119351722.1">
    <property type="nucleotide sequence ID" value="NZ_QWET01000022.1"/>
</dbReference>
<gene>
    <name evidence="3" type="ORF">D1164_20230</name>
</gene>
<accession>A0A399CV39</accession>
<comment type="caution">
    <text evidence="3">The sequence shown here is derived from an EMBL/GenBank/DDBJ whole genome shotgun (WGS) entry which is preliminary data.</text>
</comment>
<protein>
    <recommendedName>
        <fullName evidence="5">Chromosome segregation protein SMC</fullName>
    </recommendedName>
</protein>
<evidence type="ECO:0000313" key="3">
    <source>
        <dbReference type="EMBL" id="RIH63317.1"/>
    </source>
</evidence>
<dbReference type="Proteomes" id="UP000266441">
    <property type="component" value="Unassembled WGS sequence"/>
</dbReference>
<evidence type="ECO:0008006" key="5">
    <source>
        <dbReference type="Google" id="ProtNLM"/>
    </source>
</evidence>
<evidence type="ECO:0000256" key="2">
    <source>
        <dbReference type="SAM" id="Phobius"/>
    </source>
</evidence>
<keyword evidence="2" id="KW-0472">Membrane</keyword>